<evidence type="ECO:0000313" key="4">
    <source>
        <dbReference type="EMBL" id="CAG8564948.1"/>
    </source>
</evidence>
<evidence type="ECO:0000256" key="1">
    <source>
        <dbReference type="ARBA" id="ARBA00022729"/>
    </source>
</evidence>
<accession>A0A9N9BG10</accession>
<protein>
    <submittedName>
        <fullName evidence="4">12657_t:CDS:1</fullName>
    </submittedName>
</protein>
<dbReference type="OrthoDB" id="5564519at2759"/>
<organism evidence="4 5">
    <name type="scientific">Ambispora gerdemannii</name>
    <dbReference type="NCBI Taxonomy" id="144530"/>
    <lineage>
        <taxon>Eukaryota</taxon>
        <taxon>Fungi</taxon>
        <taxon>Fungi incertae sedis</taxon>
        <taxon>Mucoromycota</taxon>
        <taxon>Glomeromycotina</taxon>
        <taxon>Glomeromycetes</taxon>
        <taxon>Archaeosporales</taxon>
        <taxon>Ambisporaceae</taxon>
        <taxon>Ambispora</taxon>
    </lineage>
</organism>
<feature type="chain" id="PRO_5040196877" evidence="2">
    <location>
        <begin position="20"/>
        <end position="180"/>
    </location>
</feature>
<dbReference type="InterPro" id="IPR018466">
    <property type="entry name" value="Kre9/Knh1-like_N"/>
</dbReference>
<reference evidence="4" key="1">
    <citation type="submission" date="2021-06" db="EMBL/GenBank/DDBJ databases">
        <authorList>
            <person name="Kallberg Y."/>
            <person name="Tangrot J."/>
            <person name="Rosling A."/>
        </authorList>
    </citation>
    <scope>NUCLEOTIDE SEQUENCE</scope>
    <source>
        <strain evidence="4">MT106</strain>
    </source>
</reference>
<dbReference type="Pfam" id="PF10342">
    <property type="entry name" value="Kre9_KNH"/>
    <property type="match status" value="1"/>
</dbReference>
<dbReference type="Proteomes" id="UP000789831">
    <property type="component" value="Unassembled WGS sequence"/>
</dbReference>
<evidence type="ECO:0000313" key="5">
    <source>
        <dbReference type="Proteomes" id="UP000789831"/>
    </source>
</evidence>
<evidence type="ECO:0000256" key="2">
    <source>
        <dbReference type="SAM" id="SignalP"/>
    </source>
</evidence>
<proteinExistence type="predicted"/>
<feature type="domain" description="Yeast cell wall synthesis Kre9/Knh1-like N-terminal" evidence="3">
    <location>
        <begin position="26"/>
        <end position="110"/>
    </location>
</feature>
<sequence length="180" mass="19423">MKTALVLTPFFILFGFSAATDFNLISPWGETKWESGQDVSIVWGVLTKGAEASAPDVKTCNLDLMQGNFDNANLVAHIGSNLDVNMGKYLWKKVPDYPSGSDYFVRVGNPSWWRYGHAFTFNGKGTVKSLAQPAFNESHGAATSSKPTSASDPQKSAATTTINTALFAIALTFVSALFNL</sequence>
<feature type="signal peptide" evidence="2">
    <location>
        <begin position="1"/>
        <end position="19"/>
    </location>
</feature>
<dbReference type="AlphaFoldDB" id="A0A9N9BG10"/>
<comment type="caution">
    <text evidence="4">The sequence shown here is derived from an EMBL/GenBank/DDBJ whole genome shotgun (WGS) entry which is preliminary data.</text>
</comment>
<gene>
    <name evidence="4" type="ORF">AGERDE_LOCUS7340</name>
</gene>
<dbReference type="EMBL" id="CAJVPL010001325">
    <property type="protein sequence ID" value="CAG8564948.1"/>
    <property type="molecule type" value="Genomic_DNA"/>
</dbReference>
<name>A0A9N9BG10_9GLOM</name>
<keyword evidence="1 2" id="KW-0732">Signal</keyword>
<evidence type="ECO:0000259" key="3">
    <source>
        <dbReference type="Pfam" id="PF10342"/>
    </source>
</evidence>
<keyword evidence="5" id="KW-1185">Reference proteome</keyword>